<dbReference type="OMA" id="YWIADTI"/>
<keyword evidence="2" id="KW-0812">Transmembrane</keyword>
<dbReference type="EnsemblMetazoa" id="SMAR002627-RA">
    <property type="protein sequence ID" value="SMAR002627-PA"/>
    <property type="gene ID" value="SMAR002627"/>
</dbReference>
<keyword evidence="4" id="KW-0472">Membrane</keyword>
<dbReference type="SUPFAM" id="SSF53822">
    <property type="entry name" value="Periplasmic binding protein-like I"/>
    <property type="match status" value="1"/>
</dbReference>
<keyword evidence="3" id="KW-1133">Transmembrane helix</keyword>
<reference evidence="7" key="1">
    <citation type="submission" date="2011-05" db="EMBL/GenBank/DDBJ databases">
        <authorList>
            <person name="Richards S.R."/>
            <person name="Qu J."/>
            <person name="Jiang H."/>
            <person name="Jhangiani S.N."/>
            <person name="Agravi P."/>
            <person name="Goodspeed R."/>
            <person name="Gross S."/>
            <person name="Mandapat C."/>
            <person name="Jackson L."/>
            <person name="Mathew T."/>
            <person name="Pu L."/>
            <person name="Thornton R."/>
            <person name="Saada N."/>
            <person name="Wilczek-Boney K.B."/>
            <person name="Lee S."/>
            <person name="Kovar C."/>
            <person name="Wu Y."/>
            <person name="Scherer S.E."/>
            <person name="Worley K.C."/>
            <person name="Muzny D.M."/>
            <person name="Gibbs R."/>
        </authorList>
    </citation>
    <scope>NUCLEOTIDE SEQUENCE</scope>
    <source>
        <strain evidence="7">Brora</strain>
    </source>
</reference>
<dbReference type="AlphaFoldDB" id="T1INP4"/>
<keyword evidence="7" id="KW-1185">Reference proteome</keyword>
<dbReference type="Proteomes" id="UP000014500">
    <property type="component" value="Unassembled WGS sequence"/>
</dbReference>
<feature type="domain" description="Receptor ligand binding region" evidence="5">
    <location>
        <begin position="10"/>
        <end position="84"/>
    </location>
</feature>
<proteinExistence type="predicted"/>
<dbReference type="Pfam" id="PF01094">
    <property type="entry name" value="ANF_receptor"/>
    <property type="match status" value="1"/>
</dbReference>
<dbReference type="PhylomeDB" id="T1INP4"/>
<evidence type="ECO:0000256" key="1">
    <source>
        <dbReference type="ARBA" id="ARBA00004370"/>
    </source>
</evidence>
<protein>
    <recommendedName>
        <fullName evidence="5">Receptor ligand binding region domain-containing protein</fullName>
    </recommendedName>
</protein>
<dbReference type="eggNOG" id="KOG1023">
    <property type="taxonomic scope" value="Eukaryota"/>
</dbReference>
<sequence>MLTKCFKHTFCTRYETSEKTIFPTFARTRPPDVHISKSVASVLMSFQWKKVAFLYSSAKELDFYWIADTIVKTLEVCGIKVILKKTWDVTYHHGYLDNPFLQLVEETFEDAR</sequence>
<evidence type="ECO:0000313" key="6">
    <source>
        <dbReference type="EnsemblMetazoa" id="SMAR002627-PA"/>
    </source>
</evidence>
<dbReference type="Gene3D" id="3.40.50.2300">
    <property type="match status" value="2"/>
</dbReference>
<dbReference type="GO" id="GO:0016020">
    <property type="term" value="C:membrane"/>
    <property type="evidence" value="ECO:0007669"/>
    <property type="project" value="UniProtKB-SubCell"/>
</dbReference>
<reference evidence="6" key="2">
    <citation type="submission" date="2015-02" db="UniProtKB">
        <authorList>
            <consortium name="EnsemblMetazoa"/>
        </authorList>
    </citation>
    <scope>IDENTIFICATION</scope>
</reference>
<evidence type="ECO:0000256" key="2">
    <source>
        <dbReference type="ARBA" id="ARBA00022692"/>
    </source>
</evidence>
<evidence type="ECO:0000256" key="4">
    <source>
        <dbReference type="ARBA" id="ARBA00023136"/>
    </source>
</evidence>
<evidence type="ECO:0000256" key="3">
    <source>
        <dbReference type="ARBA" id="ARBA00022989"/>
    </source>
</evidence>
<dbReference type="STRING" id="126957.T1INP4"/>
<comment type="subcellular location">
    <subcellularLocation>
        <location evidence="1">Membrane</location>
    </subcellularLocation>
</comment>
<name>T1INP4_STRMM</name>
<dbReference type="HOGENOM" id="CLU_2164635_0_0_1"/>
<dbReference type="EMBL" id="JH431197">
    <property type="status" value="NOT_ANNOTATED_CDS"/>
    <property type="molecule type" value="Genomic_DNA"/>
</dbReference>
<evidence type="ECO:0000259" key="5">
    <source>
        <dbReference type="Pfam" id="PF01094"/>
    </source>
</evidence>
<accession>T1INP4</accession>
<dbReference type="InterPro" id="IPR001828">
    <property type="entry name" value="ANF_lig-bd_rcpt"/>
</dbReference>
<evidence type="ECO:0000313" key="7">
    <source>
        <dbReference type="Proteomes" id="UP000014500"/>
    </source>
</evidence>
<organism evidence="6 7">
    <name type="scientific">Strigamia maritima</name>
    <name type="common">European centipede</name>
    <name type="synonym">Geophilus maritimus</name>
    <dbReference type="NCBI Taxonomy" id="126957"/>
    <lineage>
        <taxon>Eukaryota</taxon>
        <taxon>Metazoa</taxon>
        <taxon>Ecdysozoa</taxon>
        <taxon>Arthropoda</taxon>
        <taxon>Myriapoda</taxon>
        <taxon>Chilopoda</taxon>
        <taxon>Pleurostigmophora</taxon>
        <taxon>Geophilomorpha</taxon>
        <taxon>Linotaeniidae</taxon>
        <taxon>Strigamia</taxon>
    </lineage>
</organism>
<dbReference type="InterPro" id="IPR028082">
    <property type="entry name" value="Peripla_BP_I"/>
</dbReference>